<feature type="compositionally biased region" description="Polar residues" evidence="1">
    <location>
        <begin position="462"/>
        <end position="473"/>
    </location>
</feature>
<feature type="compositionally biased region" description="Polar residues" evidence="1">
    <location>
        <begin position="54"/>
        <end position="71"/>
    </location>
</feature>
<dbReference type="AlphaFoldDB" id="A0AAD9S457"/>
<feature type="region of interest" description="Disordered" evidence="1">
    <location>
        <begin position="452"/>
        <end position="493"/>
    </location>
</feature>
<organism evidence="2 3">
    <name type="scientific">Phomopsis amygdali</name>
    <name type="common">Fusicoccum amygdali</name>
    <dbReference type="NCBI Taxonomy" id="1214568"/>
    <lineage>
        <taxon>Eukaryota</taxon>
        <taxon>Fungi</taxon>
        <taxon>Dikarya</taxon>
        <taxon>Ascomycota</taxon>
        <taxon>Pezizomycotina</taxon>
        <taxon>Sordariomycetes</taxon>
        <taxon>Sordariomycetidae</taxon>
        <taxon>Diaporthales</taxon>
        <taxon>Diaporthaceae</taxon>
        <taxon>Diaporthe</taxon>
    </lineage>
</organism>
<sequence length="796" mass="87345">MSMSMGMHMRAALTRSHSLTTTPVGLLPLLSTWRSISSLSNCSSPHKPRHRPLSTLSPGSRNNSTSPQKLSRSAVKIESNDINRQSVSSFDKFAEQAVQEKTTSSGTPQTEPTYKAPSHNPHLLLLQLFERLVERGLLPQITAQPHSSSSSADGEQVWTVTISLPEWGIDVKGRGSSRLFAEIAAATQFDLALSSPEAVAKLQYYPRSHVSSENANHIVQSYWQFALNSSGPLKHTITKLESGAYEARTYAGSTDIGEPATSAVKKVARGIQNLSLALAVATGHPGLWHAGLQDPFQPKIVLDHPRCEKPQHFITAATDYLRSKPTFSHGSRYEVALKPSSHRTGAIEEGESEAAKQRDIPEINSWLTALPFPPSTAKMLVVAASTRCLEGAILVAAVEKYSVYRDGARRGKEEDGYQNSALSNVMEGDHAGMVLFFKRLREFLRKTPNIEIQNDPGDLSKPNLSAQSQTKSVVTPGANHMPNHHEELSSSTNNYPGLAECPFTIDVESFRRFDHFNPDAMDSVSAAARGIERVLATAGLVSYPEKTSYMSVPGSKLRVRAEPYGGASLSHNLHRNNMLRHLLVLGFPENIAQLGHRSLVPRQPPQLRIDSQDVHIDSPLQAHMPMKQLSKNLKNGGLMVVTGATEPPPGGGLGARYCTPISTWQAVLLGKDLSLPDDSETPVVGAAQVIVNNWLPVLIKSEVEGVSNEQARDMLFEAREVLRRAIDKAIHDYFRFSWQSLDFYKLLDEFPNERRFEAEAQSKEQQDAMGDGARGPTAAAIRHPATPKHEKPRKGK</sequence>
<keyword evidence="3" id="KW-1185">Reference proteome</keyword>
<feature type="compositionally biased region" description="Basic and acidic residues" evidence="1">
    <location>
        <begin position="756"/>
        <end position="766"/>
    </location>
</feature>
<dbReference type="EMBL" id="JAUJFL010000009">
    <property type="protein sequence ID" value="KAK2597724.1"/>
    <property type="molecule type" value="Genomic_DNA"/>
</dbReference>
<proteinExistence type="predicted"/>
<name>A0AAD9S457_PHOAM</name>
<evidence type="ECO:0000313" key="2">
    <source>
        <dbReference type="EMBL" id="KAK2597724.1"/>
    </source>
</evidence>
<protein>
    <submittedName>
        <fullName evidence="2">Uncharacterized protein</fullName>
    </submittedName>
</protein>
<evidence type="ECO:0000256" key="1">
    <source>
        <dbReference type="SAM" id="MobiDB-lite"/>
    </source>
</evidence>
<evidence type="ECO:0000313" key="3">
    <source>
        <dbReference type="Proteomes" id="UP001265746"/>
    </source>
</evidence>
<comment type="caution">
    <text evidence="2">The sequence shown here is derived from an EMBL/GenBank/DDBJ whole genome shotgun (WGS) entry which is preliminary data.</text>
</comment>
<reference evidence="2" key="1">
    <citation type="submission" date="2023-06" db="EMBL/GenBank/DDBJ databases">
        <authorList>
            <person name="Noh H."/>
        </authorList>
    </citation>
    <scope>NUCLEOTIDE SEQUENCE</scope>
    <source>
        <strain evidence="2">DUCC20226</strain>
    </source>
</reference>
<feature type="compositionally biased region" description="Polar residues" evidence="1">
    <location>
        <begin position="99"/>
        <end position="112"/>
    </location>
</feature>
<feature type="region of interest" description="Disordered" evidence="1">
    <location>
        <begin position="94"/>
        <end position="117"/>
    </location>
</feature>
<gene>
    <name evidence="2" type="ORF">N8I77_012489</name>
</gene>
<feature type="region of interest" description="Disordered" evidence="1">
    <location>
        <begin position="756"/>
        <end position="796"/>
    </location>
</feature>
<accession>A0AAD9S457</accession>
<dbReference type="Proteomes" id="UP001265746">
    <property type="component" value="Unassembled WGS sequence"/>
</dbReference>
<feature type="region of interest" description="Disordered" evidence="1">
    <location>
        <begin position="40"/>
        <end position="78"/>
    </location>
</feature>